<gene>
    <name evidence="3" type="ORF">ACHIPV_10165</name>
    <name evidence="2" type="ORF">ACHIRB_25600</name>
</gene>
<feature type="compositionally biased region" description="Acidic residues" evidence="1">
    <location>
        <begin position="82"/>
        <end position="92"/>
    </location>
</feature>
<evidence type="ECO:0000256" key="1">
    <source>
        <dbReference type="SAM" id="MobiDB-lite"/>
    </source>
</evidence>
<evidence type="ECO:0000313" key="2">
    <source>
        <dbReference type="EMBL" id="MFH5231919.1"/>
    </source>
</evidence>
<dbReference type="EMBL" id="JBIMSP010000012">
    <property type="protein sequence ID" value="MFH5242246.1"/>
    <property type="molecule type" value="Genomic_DNA"/>
</dbReference>
<dbReference type="EMBL" id="JBIMSN010000126">
    <property type="protein sequence ID" value="MFH5231919.1"/>
    <property type="molecule type" value="Genomic_DNA"/>
</dbReference>
<reference evidence="4 5" key="1">
    <citation type="submission" date="2024-10" db="EMBL/GenBank/DDBJ databases">
        <authorList>
            <person name="Riesco R."/>
        </authorList>
    </citation>
    <scope>NUCLEOTIDE SEQUENCE [LARGE SCALE GENOMIC DNA]</scope>
    <source>
        <strain evidence="3 4">NCIMB 15448</strain>
        <strain evidence="2 5">NCIMB 15450</strain>
    </source>
</reference>
<dbReference type="Proteomes" id="UP001609176">
    <property type="component" value="Unassembled WGS sequence"/>
</dbReference>
<feature type="region of interest" description="Disordered" evidence="1">
    <location>
        <begin position="80"/>
        <end position="110"/>
    </location>
</feature>
<accession>A0ABW7KME5</accession>
<evidence type="ECO:0008006" key="6">
    <source>
        <dbReference type="Google" id="ProtNLM"/>
    </source>
</evidence>
<organism evidence="3 4">
    <name type="scientific">Antrihabitans spumae</name>
    <dbReference type="NCBI Taxonomy" id="3373370"/>
    <lineage>
        <taxon>Bacteria</taxon>
        <taxon>Bacillati</taxon>
        <taxon>Actinomycetota</taxon>
        <taxon>Actinomycetes</taxon>
        <taxon>Mycobacteriales</taxon>
        <taxon>Nocardiaceae</taxon>
        <taxon>Antrihabitans</taxon>
    </lineage>
</organism>
<name>A0ABW7KME5_9NOCA</name>
<keyword evidence="5" id="KW-1185">Reference proteome</keyword>
<comment type="caution">
    <text evidence="3">The sequence shown here is derived from an EMBL/GenBank/DDBJ whole genome shotgun (WGS) entry which is preliminary data.</text>
</comment>
<proteinExistence type="predicted"/>
<evidence type="ECO:0000313" key="4">
    <source>
        <dbReference type="Proteomes" id="UP001609176"/>
    </source>
</evidence>
<dbReference type="RefSeq" id="WP_395124255.1">
    <property type="nucleotide sequence ID" value="NZ_JBIMSN010000126.1"/>
</dbReference>
<sequence length="110" mass="11754">MDRPLIDTARVRFSGLSAEDFEIPDIGEQVTYTIKATCTTHTEQDMANEGTRRTCTMKIDRVVEGISKAVNDAANGQLALVPDDESGDEQPGDDSGLGAFKDGPSFSAGE</sequence>
<evidence type="ECO:0000313" key="5">
    <source>
        <dbReference type="Proteomes" id="UP001609219"/>
    </source>
</evidence>
<dbReference type="Proteomes" id="UP001609219">
    <property type="component" value="Unassembled WGS sequence"/>
</dbReference>
<evidence type="ECO:0000313" key="3">
    <source>
        <dbReference type="EMBL" id="MFH5242246.1"/>
    </source>
</evidence>
<protein>
    <recommendedName>
        <fullName evidence="6">DUF4333 domain-containing protein</fullName>
    </recommendedName>
</protein>